<dbReference type="Proteomes" id="UP001162060">
    <property type="component" value="Unassembled WGS sequence"/>
</dbReference>
<evidence type="ECO:0000313" key="1">
    <source>
        <dbReference type="EMBL" id="CAK7928504.1"/>
    </source>
</evidence>
<dbReference type="AlphaFoldDB" id="A0AAV1U1F9"/>
<protein>
    <submittedName>
        <fullName evidence="1">Uncharacterized protein</fullName>
    </submittedName>
</protein>
<organism evidence="1 2">
    <name type="scientific">Peronospora matthiolae</name>
    <dbReference type="NCBI Taxonomy" id="2874970"/>
    <lineage>
        <taxon>Eukaryota</taxon>
        <taxon>Sar</taxon>
        <taxon>Stramenopiles</taxon>
        <taxon>Oomycota</taxon>
        <taxon>Peronosporomycetes</taxon>
        <taxon>Peronosporales</taxon>
        <taxon>Peronosporaceae</taxon>
        <taxon>Peronospora</taxon>
    </lineage>
</organism>
<dbReference type="EMBL" id="CAKLBY020000125">
    <property type="protein sequence ID" value="CAK7928504.1"/>
    <property type="molecule type" value="Genomic_DNA"/>
</dbReference>
<accession>A0AAV1U1F9</accession>
<proteinExistence type="predicted"/>
<sequence length="136" mass="15145">MAACALPVVKCPIGTTSWSLTSAQCRSIEQRVARRERRLRPERARLQLPLAGWKSLQQRLIDAEGQSMEDGNTEQLFHICEGSLAPVKSVYATENRDGAESDDFVKIHGELEPFGQINIDVTRGAVESDSEEEEKC</sequence>
<gene>
    <name evidence="1" type="ORF">PM001_LOCUS13654</name>
</gene>
<evidence type="ECO:0000313" key="2">
    <source>
        <dbReference type="Proteomes" id="UP001162060"/>
    </source>
</evidence>
<name>A0AAV1U1F9_9STRA</name>
<reference evidence="1" key="1">
    <citation type="submission" date="2024-01" db="EMBL/GenBank/DDBJ databases">
        <authorList>
            <person name="Webb A."/>
        </authorList>
    </citation>
    <scope>NUCLEOTIDE SEQUENCE</scope>
    <source>
        <strain evidence="1">Pm1</strain>
    </source>
</reference>
<comment type="caution">
    <text evidence="1">The sequence shown here is derived from an EMBL/GenBank/DDBJ whole genome shotgun (WGS) entry which is preliminary data.</text>
</comment>